<proteinExistence type="predicted"/>
<evidence type="ECO:0000313" key="2">
    <source>
        <dbReference type="EMBL" id="GLB31547.1"/>
    </source>
</evidence>
<gene>
    <name evidence="2" type="ORF">LAD12857_34700</name>
</gene>
<protein>
    <recommendedName>
        <fullName evidence="1">Actin-like protein N-terminal domain-containing protein</fullName>
    </recommendedName>
</protein>
<dbReference type="InterPro" id="IPR040607">
    <property type="entry name" value="ALP_N"/>
</dbReference>
<dbReference type="Pfam" id="PF17989">
    <property type="entry name" value="ALP_N"/>
    <property type="match status" value="1"/>
</dbReference>
<dbReference type="InterPro" id="IPR043129">
    <property type="entry name" value="ATPase_NBD"/>
</dbReference>
<dbReference type="Gene3D" id="3.30.420.40">
    <property type="match status" value="2"/>
</dbReference>
<dbReference type="RefSeq" id="WP_346065834.1">
    <property type="nucleotide sequence ID" value="NZ_BRPJ01000074.1"/>
</dbReference>
<sequence length="344" mass="39514">MNENLRMAGSQNYFMGKPNQSEITATPNGKGEERMRDYSMNGTLIIGCDHGYGNIKTAHFCFKASAEASETAPIFSKDYVKYEDKYYVISEGHKSFLADKIADDDYYILTLAAIAKELELRGLHEAKIHLAVGLPLKWVKAQRESFKSYLLRNRYVDFEYREKKYLVEIVDCTVMPQCYSAVAETLKEFTGINMLVDIGNGTMNIMYLNDRRAMENKSWTEKFGVNQCAIRIRNKVLDETGTNLMDDVIERFLRTGVTKVDEPYNSLIINAAAEYVAEIFAKLKDYEYNDKLMNLHIMGGGHKLVETVGQYNPDKTFFITDICATAKGYEYYCYMGLRRQNQNR</sequence>
<dbReference type="CDD" id="cd10227">
    <property type="entry name" value="ASKHA_NBD_ParM-like"/>
    <property type="match status" value="1"/>
</dbReference>
<name>A0ABQ5M9M1_9FIRM</name>
<comment type="caution">
    <text evidence="2">The sequence shown here is derived from an EMBL/GenBank/DDBJ whole genome shotgun (WGS) entry which is preliminary data.</text>
</comment>
<dbReference type="Proteomes" id="UP001419084">
    <property type="component" value="Unassembled WGS sequence"/>
</dbReference>
<accession>A0ABQ5M9M1</accession>
<dbReference type="SUPFAM" id="SSF53067">
    <property type="entry name" value="Actin-like ATPase domain"/>
    <property type="match status" value="2"/>
</dbReference>
<dbReference type="EMBL" id="BRPJ01000074">
    <property type="protein sequence ID" value="GLB31547.1"/>
    <property type="molecule type" value="Genomic_DNA"/>
</dbReference>
<evidence type="ECO:0000313" key="3">
    <source>
        <dbReference type="Proteomes" id="UP001419084"/>
    </source>
</evidence>
<feature type="domain" description="Actin-like protein N-terminal" evidence="1">
    <location>
        <begin position="47"/>
        <end position="179"/>
    </location>
</feature>
<evidence type="ECO:0000259" key="1">
    <source>
        <dbReference type="Pfam" id="PF17989"/>
    </source>
</evidence>
<organism evidence="2 3">
    <name type="scientific">Lacrimispora amygdalina</name>
    <dbReference type="NCBI Taxonomy" id="253257"/>
    <lineage>
        <taxon>Bacteria</taxon>
        <taxon>Bacillati</taxon>
        <taxon>Bacillota</taxon>
        <taxon>Clostridia</taxon>
        <taxon>Lachnospirales</taxon>
        <taxon>Lachnospiraceae</taxon>
        <taxon>Lacrimispora</taxon>
    </lineage>
</organism>
<reference evidence="2 3" key="1">
    <citation type="journal article" date="2024" name="Int. J. Syst. Evol. Microbiol.">
        <title>Lacrimispora brassicae sp. nov. isolated from fermented cabbage, and proposal of Clostridium indicum Gundawar et al. 2019 and Clostridium methoxybenzovorans Mechichi et al. 1999 as heterotypic synonyms of Lacrimispora amygdalina (Parshina et al. 2003) Haas and Blanchard 2020 and Lacrimispora indolis (McClung and McCoy 1957) Haas and Blanchard 2020, respectively.</title>
        <authorList>
            <person name="Kobayashi H."/>
            <person name="Tanizawa Y."/>
            <person name="Sakamoto M."/>
            <person name="Ohkuma M."/>
            <person name="Tohno M."/>
        </authorList>
    </citation>
    <scope>NUCLEOTIDE SEQUENCE [LARGE SCALE GENOMIC DNA]</scope>
    <source>
        <strain evidence="2 3">DSM 12857</strain>
    </source>
</reference>
<keyword evidence="3" id="KW-1185">Reference proteome</keyword>